<evidence type="ECO:0000256" key="2">
    <source>
        <dbReference type="SAM" id="SignalP"/>
    </source>
</evidence>
<sequence>MRDARRPRRKVSVHSTRILGAVLSASLAAGPALAQPAGPAASPQGAPPPQAAPPPKTPPPTASPSAAPTAPTTPTTPAAPASDGTPADGGPIITEEIRQEARSHFQRGLSLLREEAWAPALAEFLLSRKLFPTRAATNNAAITMRKLQRYDEALDMFETLLRDFQVPDAERAAAQRELSELRALVGTIDVAGAEPGASIVVSGEDRGEYPPVKPLRVAAGTHLVRVVKEGYEPFEGRVTVAGGQVASVTAKLRKLSASGQLRITERTGKSVEVLVDNVVVGRTPWEGRLGVGDHMVVLRGEGKLGSQPTPARVKSQELTSLALVAEELDASLRVDPTPPGASVWINAVNVGNGVWIGRLKTGSHRVEVKAEGFVPVVRTVALAKGQRETVTVTLERDEDAALWKKPARVTFDVSSSLLLAPTFSGDAAAGCGSECSRSVGLGALNFLHGGYELGSGLGFGLEAGMLVVAQQVTGRSATFTPNGLGPQSGTADDALRLTGFLGGATVGYHLGERFPALFRLGVGVMAGQMRDERRGHFRTSGGDTFDVDPVADFQSATYFYVDPEVRVGARFAQHFEVSAGVQALLLIAASQPRWNSSIELGASTDGIGRYPDETLMGEFVLMIAPGVSLRYDF</sequence>
<dbReference type="PANTHER" id="PTHR36194">
    <property type="entry name" value="S-LAYER-LIKE PROTEIN"/>
    <property type="match status" value="1"/>
</dbReference>
<dbReference type="AlphaFoldDB" id="A0A017TGB9"/>
<reference evidence="4 5" key="1">
    <citation type="submission" date="2013-05" db="EMBL/GenBank/DDBJ databases">
        <title>Genome assembly of Chondromyces apiculatus DSM 436.</title>
        <authorList>
            <person name="Sharma G."/>
            <person name="Khatri I."/>
            <person name="Kaur C."/>
            <person name="Mayilraj S."/>
            <person name="Subramanian S."/>
        </authorList>
    </citation>
    <scope>NUCLEOTIDE SEQUENCE [LARGE SCALE GENOMIC DNA]</scope>
    <source>
        <strain evidence="4 5">DSM 436</strain>
    </source>
</reference>
<feature type="domain" description="PEGA" evidence="3">
    <location>
        <begin position="331"/>
        <end position="396"/>
    </location>
</feature>
<accession>A0A017TGB9</accession>
<dbReference type="SUPFAM" id="SSF48452">
    <property type="entry name" value="TPR-like"/>
    <property type="match status" value="1"/>
</dbReference>
<feature type="chain" id="PRO_5001500566" description="PEGA domain-containing protein" evidence="2">
    <location>
        <begin position="35"/>
        <end position="633"/>
    </location>
</feature>
<evidence type="ECO:0000259" key="3">
    <source>
        <dbReference type="Pfam" id="PF08308"/>
    </source>
</evidence>
<name>A0A017TGB9_9BACT</name>
<dbReference type="OrthoDB" id="5484597at2"/>
<protein>
    <recommendedName>
        <fullName evidence="3">PEGA domain-containing protein</fullName>
    </recommendedName>
</protein>
<feature type="compositionally biased region" description="Low complexity" evidence="1">
    <location>
        <begin position="63"/>
        <end position="91"/>
    </location>
</feature>
<feature type="compositionally biased region" description="Low complexity" evidence="1">
    <location>
        <begin position="32"/>
        <end position="44"/>
    </location>
</feature>
<feature type="domain" description="PEGA" evidence="3">
    <location>
        <begin position="186"/>
        <end position="254"/>
    </location>
</feature>
<evidence type="ECO:0000313" key="4">
    <source>
        <dbReference type="EMBL" id="EYF07621.1"/>
    </source>
</evidence>
<keyword evidence="2" id="KW-0732">Signal</keyword>
<dbReference type="STRING" id="1192034.CAP_8122"/>
<gene>
    <name evidence="4" type="ORF">CAP_8122</name>
</gene>
<dbReference type="eggNOG" id="COG0457">
    <property type="taxonomic scope" value="Bacteria"/>
</dbReference>
<evidence type="ECO:0000256" key="1">
    <source>
        <dbReference type="SAM" id="MobiDB-lite"/>
    </source>
</evidence>
<comment type="caution">
    <text evidence="4">The sequence shown here is derived from an EMBL/GenBank/DDBJ whole genome shotgun (WGS) entry which is preliminary data.</text>
</comment>
<dbReference type="Proteomes" id="UP000019678">
    <property type="component" value="Unassembled WGS sequence"/>
</dbReference>
<feature type="region of interest" description="Disordered" evidence="1">
    <location>
        <begin position="32"/>
        <end position="91"/>
    </location>
</feature>
<dbReference type="EMBL" id="ASRX01000008">
    <property type="protein sequence ID" value="EYF07621.1"/>
    <property type="molecule type" value="Genomic_DNA"/>
</dbReference>
<dbReference type="InterPro" id="IPR013229">
    <property type="entry name" value="PEGA"/>
</dbReference>
<feature type="compositionally biased region" description="Pro residues" evidence="1">
    <location>
        <begin position="45"/>
        <end position="62"/>
    </location>
</feature>
<organism evidence="4 5">
    <name type="scientific">Chondromyces apiculatus DSM 436</name>
    <dbReference type="NCBI Taxonomy" id="1192034"/>
    <lineage>
        <taxon>Bacteria</taxon>
        <taxon>Pseudomonadati</taxon>
        <taxon>Myxococcota</taxon>
        <taxon>Polyangia</taxon>
        <taxon>Polyangiales</taxon>
        <taxon>Polyangiaceae</taxon>
        <taxon>Chondromyces</taxon>
    </lineage>
</organism>
<feature type="signal peptide" evidence="2">
    <location>
        <begin position="1"/>
        <end position="34"/>
    </location>
</feature>
<dbReference type="Pfam" id="PF08308">
    <property type="entry name" value="PEGA"/>
    <property type="match status" value="2"/>
</dbReference>
<dbReference type="Gene3D" id="1.25.40.10">
    <property type="entry name" value="Tetratricopeptide repeat domain"/>
    <property type="match status" value="1"/>
</dbReference>
<proteinExistence type="predicted"/>
<keyword evidence="5" id="KW-1185">Reference proteome</keyword>
<dbReference type="InterPro" id="IPR011990">
    <property type="entry name" value="TPR-like_helical_dom_sf"/>
</dbReference>
<evidence type="ECO:0000313" key="5">
    <source>
        <dbReference type="Proteomes" id="UP000019678"/>
    </source>
</evidence>
<dbReference type="PANTHER" id="PTHR36194:SF1">
    <property type="entry name" value="S-LAYER-LIKE PROTEIN"/>
    <property type="match status" value="1"/>
</dbReference>